<sequence>MFVSKKHHQEVVQEKQQLSQTMNAIQRSMAMIEFDLQGNILSANDNFLKTVGYSLSEIQNKKHAIFMPDNAANNQEYQQFWQRLNQGEFFSGQFQRIGKNGKRIWLEATYNPILDEHGTPYKVVKFASDISAQKAQEIEAQAKLRAIDSSFAVIEFTPDGTILDANPNFCHTLGYSLDEIKQRKHSLFVEPDYAASSEYQVFWQALASGSEQSGNFKRIGKDGREIWIQAAYIPVAHPNQAPHKVIKIATDITEQKYQEMNLARMVNEAGTVLQAMSSGDLTLSVNGEYDGDLVKLKNALNLSVVNLAQAMNEINQSVRAVSNSASEVSTASMSLSERTQQTAHSVEQTVSVMQETMDQVHQTRNKVLEARISTEEQQTLIKAGDELMAISLQSMEQIKNSSEQITQIVSLIDGIAFQTNLLALNAAVEAARAGEHGRGFAVVAGEVRNLAQKSADAAKEIKNLIEKAVVQSQSGVEVVGRLADNLNQIRQKSTEVSHIIDTVGSLAESQSQSVNRIGQEISNIDSSTQENAAFVEETSATAESLSGQAHDVLEVLQQFQINTSHRLSHH</sequence>
<dbReference type="InterPro" id="IPR001610">
    <property type="entry name" value="PAC"/>
</dbReference>
<dbReference type="Pfam" id="PF00015">
    <property type="entry name" value="MCPsignal"/>
    <property type="match status" value="1"/>
</dbReference>
<dbReference type="PANTHER" id="PTHR43531:SF14">
    <property type="entry name" value="METHYL-ACCEPTING CHEMOTAXIS PROTEIN I-RELATED"/>
    <property type="match status" value="1"/>
</dbReference>
<protein>
    <submittedName>
        <fullName evidence="9">Methyl-accepting chemotaxis protein</fullName>
    </submittedName>
</protein>
<dbReference type="Gene3D" id="3.30.450.20">
    <property type="entry name" value="PAS domain"/>
    <property type="match status" value="2"/>
</dbReference>
<accession>A0A6F8PV49</accession>
<feature type="domain" description="PAS" evidence="5">
    <location>
        <begin position="14"/>
        <end position="87"/>
    </location>
</feature>
<name>A0A6F8PV49_9GAMM</name>
<dbReference type="GO" id="GO:0006935">
    <property type="term" value="P:chemotaxis"/>
    <property type="evidence" value="ECO:0007669"/>
    <property type="project" value="TreeGrafter"/>
</dbReference>
<evidence type="ECO:0000256" key="1">
    <source>
        <dbReference type="ARBA" id="ARBA00022481"/>
    </source>
</evidence>
<dbReference type="SUPFAM" id="SSF58104">
    <property type="entry name" value="Methyl-accepting chemotaxis protein (MCP) signaling domain"/>
    <property type="match status" value="1"/>
</dbReference>
<feature type="domain" description="PAC" evidence="6">
    <location>
        <begin position="212"/>
        <end position="264"/>
    </location>
</feature>
<evidence type="ECO:0000256" key="2">
    <source>
        <dbReference type="ARBA" id="ARBA00029447"/>
    </source>
</evidence>
<evidence type="ECO:0000313" key="10">
    <source>
        <dbReference type="Proteomes" id="UP000501726"/>
    </source>
</evidence>
<keyword evidence="1" id="KW-0488">Methylation</keyword>
<dbReference type="InterPro" id="IPR000700">
    <property type="entry name" value="PAS-assoc_C"/>
</dbReference>
<dbReference type="PROSITE" id="PS50112">
    <property type="entry name" value="PAS"/>
    <property type="match status" value="1"/>
</dbReference>
<dbReference type="SMART" id="SM00091">
    <property type="entry name" value="PAS"/>
    <property type="match status" value="2"/>
</dbReference>
<dbReference type="GO" id="GO:0007165">
    <property type="term" value="P:signal transduction"/>
    <property type="evidence" value="ECO:0007669"/>
    <property type="project" value="UniProtKB-KW"/>
</dbReference>
<keyword evidence="3" id="KW-0807">Transducer</keyword>
<dbReference type="EMBL" id="AP021889">
    <property type="protein sequence ID" value="BBP45884.1"/>
    <property type="molecule type" value="Genomic_DNA"/>
</dbReference>
<evidence type="ECO:0000259" key="6">
    <source>
        <dbReference type="PROSITE" id="PS50113"/>
    </source>
</evidence>
<dbReference type="GO" id="GO:0005886">
    <property type="term" value="C:plasma membrane"/>
    <property type="evidence" value="ECO:0007669"/>
    <property type="project" value="TreeGrafter"/>
</dbReference>
<dbReference type="InterPro" id="IPR000727">
    <property type="entry name" value="T_SNARE_dom"/>
</dbReference>
<dbReference type="PROSITE" id="PS50111">
    <property type="entry name" value="CHEMOTAXIS_TRANSDUC_2"/>
    <property type="match status" value="1"/>
</dbReference>
<dbReference type="Gene3D" id="1.10.287.950">
    <property type="entry name" value="Methyl-accepting chemotaxis protein"/>
    <property type="match status" value="1"/>
</dbReference>
<feature type="domain" description="T-SNARE coiled-coil homology" evidence="7">
    <location>
        <begin position="484"/>
        <end position="538"/>
    </location>
</feature>
<dbReference type="GO" id="GO:0004888">
    <property type="term" value="F:transmembrane signaling receptor activity"/>
    <property type="evidence" value="ECO:0007669"/>
    <property type="project" value="TreeGrafter"/>
</dbReference>
<dbReference type="AlphaFoldDB" id="A0A6F8PV49"/>
<keyword evidence="10" id="KW-1185">Reference proteome</keyword>
<dbReference type="InterPro" id="IPR004089">
    <property type="entry name" value="MCPsignal_dom"/>
</dbReference>
<dbReference type="Proteomes" id="UP000501726">
    <property type="component" value="Chromosome"/>
</dbReference>
<evidence type="ECO:0000259" key="7">
    <source>
        <dbReference type="PROSITE" id="PS50192"/>
    </source>
</evidence>
<dbReference type="InterPro" id="IPR051310">
    <property type="entry name" value="MCP_chemotaxis"/>
</dbReference>
<evidence type="ECO:0000256" key="3">
    <source>
        <dbReference type="PROSITE-ProRule" id="PRU00284"/>
    </source>
</evidence>
<dbReference type="CDD" id="cd00130">
    <property type="entry name" value="PAS"/>
    <property type="match status" value="2"/>
</dbReference>
<dbReference type="KEGG" id="tse:THMIRHAS_12570"/>
<organism evidence="9 10">
    <name type="scientific">Thiosulfatimonas sediminis</name>
    <dbReference type="NCBI Taxonomy" id="2675054"/>
    <lineage>
        <taxon>Bacteria</taxon>
        <taxon>Pseudomonadati</taxon>
        <taxon>Pseudomonadota</taxon>
        <taxon>Gammaproteobacteria</taxon>
        <taxon>Thiotrichales</taxon>
        <taxon>Piscirickettsiaceae</taxon>
        <taxon>Thiosulfatimonas</taxon>
    </lineage>
</organism>
<dbReference type="Pfam" id="PF18947">
    <property type="entry name" value="HAMP_2"/>
    <property type="match status" value="1"/>
</dbReference>
<dbReference type="PROSITE" id="PS50885">
    <property type="entry name" value="HAMP"/>
    <property type="match status" value="1"/>
</dbReference>
<evidence type="ECO:0000259" key="5">
    <source>
        <dbReference type="PROSITE" id="PS50112"/>
    </source>
</evidence>
<dbReference type="SMART" id="SM00086">
    <property type="entry name" value="PAC"/>
    <property type="match status" value="2"/>
</dbReference>
<dbReference type="SMART" id="SM00283">
    <property type="entry name" value="MA"/>
    <property type="match status" value="1"/>
</dbReference>
<comment type="similarity">
    <text evidence="2">Belongs to the methyl-accepting chemotaxis (MCP) protein family.</text>
</comment>
<dbReference type="CDD" id="cd11386">
    <property type="entry name" value="MCP_signal"/>
    <property type="match status" value="1"/>
</dbReference>
<proteinExistence type="inferred from homology"/>
<reference evidence="10" key="1">
    <citation type="submission" date="2019-11" db="EMBL/GenBank/DDBJ databases">
        <title>Isolation and characterization of two novel species in the genus Thiomicrorhabdus.</title>
        <authorList>
            <person name="Mochizuki J."/>
            <person name="Kojima H."/>
            <person name="Fukui M."/>
        </authorList>
    </citation>
    <scope>NUCLEOTIDE SEQUENCE [LARGE SCALE GENOMIC DNA]</scope>
    <source>
        <strain evidence="10">aks77</strain>
    </source>
</reference>
<dbReference type="Pfam" id="PF08447">
    <property type="entry name" value="PAS_3"/>
    <property type="match status" value="2"/>
</dbReference>
<feature type="domain" description="Methyl-accepting transducer" evidence="4">
    <location>
        <begin position="317"/>
        <end position="546"/>
    </location>
</feature>
<dbReference type="NCBIfam" id="TIGR00229">
    <property type="entry name" value="sensory_box"/>
    <property type="match status" value="2"/>
</dbReference>
<dbReference type="InterPro" id="IPR013655">
    <property type="entry name" value="PAS_fold_3"/>
</dbReference>
<feature type="domain" description="HAMP" evidence="8">
    <location>
        <begin position="260"/>
        <end position="312"/>
    </location>
</feature>
<dbReference type="InterPro" id="IPR003660">
    <property type="entry name" value="HAMP_dom"/>
</dbReference>
<evidence type="ECO:0000259" key="8">
    <source>
        <dbReference type="PROSITE" id="PS50885"/>
    </source>
</evidence>
<dbReference type="PROSITE" id="PS50192">
    <property type="entry name" value="T_SNARE"/>
    <property type="match status" value="1"/>
</dbReference>
<dbReference type="InterPro" id="IPR035965">
    <property type="entry name" value="PAS-like_dom_sf"/>
</dbReference>
<evidence type="ECO:0000313" key="9">
    <source>
        <dbReference type="EMBL" id="BBP45884.1"/>
    </source>
</evidence>
<dbReference type="SUPFAM" id="SSF55785">
    <property type="entry name" value="PYP-like sensor domain (PAS domain)"/>
    <property type="match status" value="2"/>
</dbReference>
<dbReference type="PANTHER" id="PTHR43531">
    <property type="entry name" value="PROTEIN ICFG"/>
    <property type="match status" value="1"/>
</dbReference>
<evidence type="ECO:0000259" key="4">
    <source>
        <dbReference type="PROSITE" id="PS50111"/>
    </source>
</evidence>
<gene>
    <name evidence="9" type="ORF">THMIRHAS_12570</name>
</gene>
<feature type="domain" description="PAC" evidence="6">
    <location>
        <begin position="90"/>
        <end position="142"/>
    </location>
</feature>
<dbReference type="InterPro" id="IPR000014">
    <property type="entry name" value="PAS"/>
</dbReference>
<dbReference type="PROSITE" id="PS50113">
    <property type="entry name" value="PAC"/>
    <property type="match status" value="2"/>
</dbReference>